<dbReference type="SUPFAM" id="SSF56784">
    <property type="entry name" value="HAD-like"/>
    <property type="match status" value="1"/>
</dbReference>
<name>A0A7C3J3U2_9CREN</name>
<dbReference type="InterPro" id="IPR041492">
    <property type="entry name" value="HAD_2"/>
</dbReference>
<keyword evidence="2" id="KW-0378">Hydrolase</keyword>
<dbReference type="InterPro" id="IPR023198">
    <property type="entry name" value="PGP-like_dom2"/>
</dbReference>
<dbReference type="Gene3D" id="3.40.50.1000">
    <property type="entry name" value="HAD superfamily/HAD-like"/>
    <property type="match status" value="1"/>
</dbReference>
<dbReference type="InterPro" id="IPR023214">
    <property type="entry name" value="HAD_sf"/>
</dbReference>
<comment type="similarity">
    <text evidence="1">Belongs to the HAD-like hydrolase superfamily.</text>
</comment>
<protein>
    <submittedName>
        <fullName evidence="2">HAD family hydrolase</fullName>
    </submittedName>
</protein>
<dbReference type="GO" id="GO:0008967">
    <property type="term" value="F:phosphoglycolate phosphatase activity"/>
    <property type="evidence" value="ECO:0007669"/>
    <property type="project" value="TreeGrafter"/>
</dbReference>
<dbReference type="PRINTS" id="PR00413">
    <property type="entry name" value="HADHALOGNASE"/>
</dbReference>
<sequence>MLRAIIFDLDGVLVKFSLDSRKIKEEVVEFLESNGVPHGVLGVTMPFSKIRETAAEQLRTAGRDEAEIKGIMAEAEEILIRHEIDAALKADLLPNVKEALEKIASHGIRLGLFTYNNSRAANLALSKNGIEKFFSAVIARDSVERAKPNPIHLRTVIDRLGVAREEAIVVGDSEMDIKPSKELGVRVIGITTGIKTAEELESYGPDFIVDDIRQVLEIAGIR</sequence>
<dbReference type="SFLD" id="SFLDS00003">
    <property type="entry name" value="Haloacid_Dehalogenase"/>
    <property type="match status" value="1"/>
</dbReference>
<dbReference type="InterPro" id="IPR050155">
    <property type="entry name" value="HAD-like_hydrolase_sf"/>
</dbReference>
<dbReference type="AlphaFoldDB" id="A0A7C3J3U2"/>
<dbReference type="PANTHER" id="PTHR43434:SF1">
    <property type="entry name" value="PHOSPHOGLYCOLATE PHOSPHATASE"/>
    <property type="match status" value="1"/>
</dbReference>
<evidence type="ECO:0000313" key="2">
    <source>
        <dbReference type="EMBL" id="HFK20153.1"/>
    </source>
</evidence>
<dbReference type="EMBL" id="DSTX01000002">
    <property type="protein sequence ID" value="HFK20153.1"/>
    <property type="molecule type" value="Genomic_DNA"/>
</dbReference>
<dbReference type="NCBIfam" id="TIGR01509">
    <property type="entry name" value="HAD-SF-IA-v3"/>
    <property type="match status" value="1"/>
</dbReference>
<organism evidence="2">
    <name type="scientific">Candidatus Methanomethylicus mesodigestus</name>
    <dbReference type="NCBI Taxonomy" id="1867258"/>
    <lineage>
        <taxon>Archaea</taxon>
        <taxon>Thermoproteota</taxon>
        <taxon>Methanosuratincolia</taxon>
        <taxon>Candidatus Methanomethylicales</taxon>
        <taxon>Candidatus Methanomethylicaceae</taxon>
        <taxon>Candidatus Methanomethylicus</taxon>
    </lineage>
</organism>
<dbReference type="SFLD" id="SFLDG01135">
    <property type="entry name" value="C1.5.6:_HAD__Beta-PGM__Phospha"/>
    <property type="match status" value="1"/>
</dbReference>
<dbReference type="InterPro" id="IPR006439">
    <property type="entry name" value="HAD-SF_hydro_IA"/>
</dbReference>
<comment type="caution">
    <text evidence="2">The sequence shown here is derived from an EMBL/GenBank/DDBJ whole genome shotgun (WGS) entry which is preliminary data.</text>
</comment>
<gene>
    <name evidence="2" type="ORF">ENS19_02630</name>
</gene>
<dbReference type="GO" id="GO:0006281">
    <property type="term" value="P:DNA repair"/>
    <property type="evidence" value="ECO:0007669"/>
    <property type="project" value="TreeGrafter"/>
</dbReference>
<evidence type="ECO:0000256" key="1">
    <source>
        <dbReference type="ARBA" id="ARBA00007958"/>
    </source>
</evidence>
<dbReference type="InterPro" id="IPR036412">
    <property type="entry name" value="HAD-like_sf"/>
</dbReference>
<dbReference type="Pfam" id="PF13419">
    <property type="entry name" value="HAD_2"/>
    <property type="match status" value="1"/>
</dbReference>
<dbReference type="Gene3D" id="1.10.150.240">
    <property type="entry name" value="Putative phosphatase, domain 2"/>
    <property type="match status" value="1"/>
</dbReference>
<proteinExistence type="inferred from homology"/>
<dbReference type="GO" id="GO:0005829">
    <property type="term" value="C:cytosol"/>
    <property type="evidence" value="ECO:0007669"/>
    <property type="project" value="TreeGrafter"/>
</dbReference>
<dbReference type="PANTHER" id="PTHR43434">
    <property type="entry name" value="PHOSPHOGLYCOLATE PHOSPHATASE"/>
    <property type="match status" value="1"/>
</dbReference>
<dbReference type="SFLD" id="SFLDG01129">
    <property type="entry name" value="C1.5:_HAD__Beta-PGM__Phosphata"/>
    <property type="match status" value="1"/>
</dbReference>
<reference evidence="2" key="1">
    <citation type="journal article" date="2020" name="mSystems">
        <title>Genome- and Community-Level Interaction Insights into Carbon Utilization and Element Cycling Functions of Hydrothermarchaeota in Hydrothermal Sediment.</title>
        <authorList>
            <person name="Zhou Z."/>
            <person name="Liu Y."/>
            <person name="Xu W."/>
            <person name="Pan J."/>
            <person name="Luo Z.H."/>
            <person name="Li M."/>
        </authorList>
    </citation>
    <scope>NUCLEOTIDE SEQUENCE [LARGE SCALE GENOMIC DNA]</scope>
    <source>
        <strain evidence="2">SpSt-468</strain>
    </source>
</reference>
<dbReference type="NCBIfam" id="TIGR01549">
    <property type="entry name" value="HAD-SF-IA-v1"/>
    <property type="match status" value="1"/>
</dbReference>
<accession>A0A7C3J3U2</accession>